<gene>
    <name evidence="2" type="ordered locus">sce9010</name>
</gene>
<dbReference type="InterPro" id="IPR007922">
    <property type="entry name" value="DciA-like"/>
</dbReference>
<reference evidence="2 3" key="1">
    <citation type="journal article" date="2007" name="Nat. Biotechnol.">
        <title>Complete genome sequence of the myxobacterium Sorangium cellulosum.</title>
        <authorList>
            <person name="Schneiker S."/>
            <person name="Perlova O."/>
            <person name="Kaiser O."/>
            <person name="Gerth K."/>
            <person name="Alici A."/>
            <person name="Altmeyer M.O."/>
            <person name="Bartels D."/>
            <person name="Bekel T."/>
            <person name="Beyer S."/>
            <person name="Bode E."/>
            <person name="Bode H.B."/>
            <person name="Bolten C.J."/>
            <person name="Choudhuri J.V."/>
            <person name="Doss S."/>
            <person name="Elnakady Y.A."/>
            <person name="Frank B."/>
            <person name="Gaigalat L."/>
            <person name="Goesmann A."/>
            <person name="Groeger C."/>
            <person name="Gross F."/>
            <person name="Jelsbak L."/>
            <person name="Jelsbak L."/>
            <person name="Kalinowski J."/>
            <person name="Kegler C."/>
            <person name="Knauber T."/>
            <person name="Konietzny S."/>
            <person name="Kopp M."/>
            <person name="Krause L."/>
            <person name="Krug D."/>
            <person name="Linke B."/>
            <person name="Mahmud T."/>
            <person name="Martinez-Arias R."/>
            <person name="McHardy A.C."/>
            <person name="Merai M."/>
            <person name="Meyer F."/>
            <person name="Mormann S."/>
            <person name="Munoz-Dorado J."/>
            <person name="Perez J."/>
            <person name="Pradella S."/>
            <person name="Rachid S."/>
            <person name="Raddatz G."/>
            <person name="Rosenau F."/>
            <person name="Rueckert C."/>
            <person name="Sasse F."/>
            <person name="Scharfe M."/>
            <person name="Schuster S.C."/>
            <person name="Suen G."/>
            <person name="Treuner-Lange A."/>
            <person name="Velicer G.J."/>
            <person name="Vorholter F.-J."/>
            <person name="Weissman K.J."/>
            <person name="Welch R.D."/>
            <person name="Wenzel S.C."/>
            <person name="Whitworth D.E."/>
            <person name="Wilhelm S."/>
            <person name="Wittmann C."/>
            <person name="Bloecker H."/>
            <person name="Puehler A."/>
            <person name="Mueller R."/>
        </authorList>
    </citation>
    <scope>NUCLEOTIDE SEQUENCE [LARGE SCALE GENOMIC DNA]</scope>
    <source>
        <strain evidence="3">So ce56</strain>
    </source>
</reference>
<proteinExistence type="predicted"/>
<dbReference type="HOGENOM" id="CLU_1141996_0_0_7"/>
<organism evidence="2 3">
    <name type="scientific">Sorangium cellulosum (strain So ce56)</name>
    <name type="common">Polyangium cellulosum (strain So ce56)</name>
    <dbReference type="NCBI Taxonomy" id="448385"/>
    <lineage>
        <taxon>Bacteria</taxon>
        <taxon>Pseudomonadati</taxon>
        <taxon>Myxococcota</taxon>
        <taxon>Polyangia</taxon>
        <taxon>Polyangiales</taxon>
        <taxon>Polyangiaceae</taxon>
        <taxon>Sorangium</taxon>
    </lineage>
</organism>
<evidence type="ECO:0000256" key="1">
    <source>
        <dbReference type="SAM" id="MobiDB-lite"/>
    </source>
</evidence>
<name>A9G9H1_SORC5</name>
<dbReference type="PANTHER" id="PTHR36456:SF1">
    <property type="entry name" value="UPF0232 PROTEIN SCO3875"/>
    <property type="match status" value="1"/>
</dbReference>
<dbReference type="Pfam" id="PF05258">
    <property type="entry name" value="DciA"/>
    <property type="match status" value="1"/>
</dbReference>
<evidence type="ECO:0000313" key="3">
    <source>
        <dbReference type="Proteomes" id="UP000002139"/>
    </source>
</evidence>
<dbReference type="Proteomes" id="UP000002139">
    <property type="component" value="Chromosome"/>
</dbReference>
<dbReference type="KEGG" id="scl:sce9010"/>
<dbReference type="EMBL" id="AM746676">
    <property type="protein sequence ID" value="CAN99182.1"/>
    <property type="molecule type" value="Genomic_DNA"/>
</dbReference>
<sequence length="243" mass="25753">MGALIQRGSSLSAPAEVDTSPMPFREWEAAVGSRIAARARPLKLERGVLHVRAASSMWAQELSLLGDTITAQLRSRGLPVQSLRFRVGKVDPVARPPWREEVRPTPKEAPLPVEVRRELGKVADTELREAIAKAAARNLGWQEAEAGARPRNAPPPLQPSAAPAPRVSPPPAPHGAARPAQPAPRVSRVSRASPEAAAPATPGGDAEATSPRRGARDPRSAASRTARSDRTTEPSGAGRRGRS</sequence>
<feature type="compositionally biased region" description="Low complexity" evidence="1">
    <location>
        <begin position="174"/>
        <end position="184"/>
    </location>
</feature>
<protein>
    <recommendedName>
        <fullName evidence="4">DUF721 domain-containing protein</fullName>
    </recommendedName>
</protein>
<dbReference type="AlphaFoldDB" id="A9G9H1"/>
<evidence type="ECO:0000313" key="2">
    <source>
        <dbReference type="EMBL" id="CAN99182.1"/>
    </source>
</evidence>
<dbReference type="PANTHER" id="PTHR36456">
    <property type="entry name" value="UPF0232 PROTEIN SCO3875"/>
    <property type="match status" value="1"/>
</dbReference>
<feature type="region of interest" description="Disordered" evidence="1">
    <location>
        <begin position="145"/>
        <end position="243"/>
    </location>
</feature>
<keyword evidence="3" id="KW-1185">Reference proteome</keyword>
<evidence type="ECO:0008006" key="4">
    <source>
        <dbReference type="Google" id="ProtNLM"/>
    </source>
</evidence>
<accession>A9G9H1</accession>